<dbReference type="EMBL" id="RCHU02000004">
    <property type="protein sequence ID" value="KAL3596997.1"/>
    <property type="molecule type" value="Genomic_DNA"/>
</dbReference>
<keyword evidence="2" id="KW-1185">Reference proteome</keyword>
<protein>
    <submittedName>
        <fullName evidence="1">Uncharacterized protein</fullName>
    </submittedName>
</protein>
<organism evidence="1 2">
    <name type="scientific">Populus alba</name>
    <name type="common">White poplar</name>
    <dbReference type="NCBI Taxonomy" id="43335"/>
    <lineage>
        <taxon>Eukaryota</taxon>
        <taxon>Viridiplantae</taxon>
        <taxon>Streptophyta</taxon>
        <taxon>Embryophyta</taxon>
        <taxon>Tracheophyta</taxon>
        <taxon>Spermatophyta</taxon>
        <taxon>Magnoliopsida</taxon>
        <taxon>eudicotyledons</taxon>
        <taxon>Gunneridae</taxon>
        <taxon>Pentapetalae</taxon>
        <taxon>rosids</taxon>
        <taxon>fabids</taxon>
        <taxon>Malpighiales</taxon>
        <taxon>Salicaceae</taxon>
        <taxon>Saliceae</taxon>
        <taxon>Populus</taxon>
    </lineage>
</organism>
<evidence type="ECO:0000313" key="1">
    <source>
        <dbReference type="EMBL" id="KAL3596997.1"/>
    </source>
</evidence>
<evidence type="ECO:0000313" key="2">
    <source>
        <dbReference type="Proteomes" id="UP000309997"/>
    </source>
</evidence>
<name>A0ACC4CHQ0_POPAL</name>
<proteinExistence type="predicted"/>
<comment type="caution">
    <text evidence="1">The sequence shown here is derived from an EMBL/GenBank/DDBJ whole genome shotgun (WGS) entry which is preliminary data.</text>
</comment>
<accession>A0ACC4CHQ0</accession>
<dbReference type="Proteomes" id="UP000309997">
    <property type="component" value="Unassembled WGS sequence"/>
</dbReference>
<reference evidence="1 2" key="1">
    <citation type="journal article" date="2024" name="Plant Biotechnol. J.">
        <title>Genome and CRISPR/Cas9 system of a widespread forest tree (Populus alba) in the world.</title>
        <authorList>
            <person name="Liu Y.J."/>
            <person name="Jiang P.F."/>
            <person name="Han X.M."/>
            <person name="Li X.Y."/>
            <person name="Wang H.M."/>
            <person name="Wang Y.J."/>
            <person name="Wang X.X."/>
            <person name="Zeng Q.Y."/>
        </authorList>
    </citation>
    <scope>NUCLEOTIDE SEQUENCE [LARGE SCALE GENOMIC DNA]</scope>
    <source>
        <strain evidence="2">cv. PAL-ZL1</strain>
    </source>
</reference>
<gene>
    <name evidence="1" type="ORF">D5086_008634</name>
</gene>
<sequence>MLIMPWFFIIFLLGFTFNNPLEASHGKKLPSAVVVGTVYCDTCFQEDFSRNSHFISGANVAVECKDEKSRPSFREEAKTDEHGEFKVHLPLSVSTHVEKIKRCSVELLSSSEPYCAVASTATSSSLRLKSRKEGTHIFSAGFFTFKPEKEPFLCNQKPRRENPREFSSKEASLPPFENPTFPPPLQDPETPVLPPPPKLPPLPQLPPLPPLPGLPLLPPIPANTEKTKTTESLKSTTLPDEKAIEKGSSFVSSPLSFHLTLSLVAAGSTGKTSEQLLSFLGTEYLGIQSVGIIYCQDYAACRGSKEKEVSLWAERKTGGLIKEVLPPGSVDNDVALILANAIYFKGAWDQKFDAPRTELGDFHLLNGQIVQVPFLAGLGFEELRY</sequence>